<comment type="subcellular location">
    <subcellularLocation>
        <location evidence="3">Cell membrane</location>
        <topology evidence="3">Lipid-anchor</topology>
    </subcellularLocation>
</comment>
<evidence type="ECO:0000256" key="2">
    <source>
        <dbReference type="ARBA" id="ARBA00023316"/>
    </source>
</evidence>
<comment type="similarity">
    <text evidence="3 4">Belongs to the RlpA family.</text>
</comment>
<keyword evidence="5" id="KW-0732">Signal</keyword>
<gene>
    <name evidence="3" type="primary">rlpA</name>
    <name evidence="7" type="ORF">HUW51_08505</name>
</gene>
<dbReference type="InterPro" id="IPR009009">
    <property type="entry name" value="RlpA-like_DPBB"/>
</dbReference>
<evidence type="ECO:0000313" key="7">
    <source>
        <dbReference type="EMBL" id="QNF32770.1"/>
    </source>
</evidence>
<dbReference type="InterPro" id="IPR034718">
    <property type="entry name" value="RlpA"/>
</dbReference>
<organism evidence="7 8">
    <name type="scientific">Adhaeribacter swui</name>
    <dbReference type="NCBI Taxonomy" id="2086471"/>
    <lineage>
        <taxon>Bacteria</taxon>
        <taxon>Pseudomonadati</taxon>
        <taxon>Bacteroidota</taxon>
        <taxon>Cytophagia</taxon>
        <taxon>Cytophagales</taxon>
        <taxon>Hymenobacteraceae</taxon>
        <taxon>Adhaeribacter</taxon>
    </lineage>
</organism>
<reference evidence="7 8" key="1">
    <citation type="journal article" date="2018" name="Int. J. Syst. Evol. Microbiol.">
        <title>Adhaeribacter swui sp. nov., isolated from wet mud.</title>
        <authorList>
            <person name="Kim D.U."/>
            <person name="Kim K.W."/>
            <person name="Kang M.S."/>
            <person name="Kim J.Y."/>
            <person name="Jang J.H."/>
            <person name="Kim M.K."/>
        </authorList>
    </citation>
    <scope>NUCLEOTIDE SEQUENCE [LARGE SCALE GENOMIC DNA]</scope>
    <source>
        <strain evidence="7 8">KCTC 52873</strain>
    </source>
</reference>
<proteinExistence type="inferred from homology"/>
<keyword evidence="2 3" id="KW-0961">Cell wall biogenesis/degradation</keyword>
<dbReference type="PROSITE" id="PS51257">
    <property type="entry name" value="PROKAR_LIPOPROTEIN"/>
    <property type="match status" value="1"/>
</dbReference>
<dbReference type="GO" id="GO:0005886">
    <property type="term" value="C:plasma membrane"/>
    <property type="evidence" value="ECO:0007669"/>
    <property type="project" value="UniProtKB-SubCell"/>
</dbReference>
<dbReference type="InterPro" id="IPR036908">
    <property type="entry name" value="RlpA-like_sf"/>
</dbReference>
<dbReference type="KEGG" id="aswu:HUW51_08505"/>
<dbReference type="CDD" id="cd22268">
    <property type="entry name" value="DPBB_RlpA-like"/>
    <property type="match status" value="1"/>
</dbReference>
<feature type="domain" description="RlpA-like protein double-psi beta-barrel" evidence="6">
    <location>
        <begin position="33"/>
        <end position="122"/>
    </location>
</feature>
<dbReference type="Proteomes" id="UP000515237">
    <property type="component" value="Chromosome"/>
</dbReference>
<accession>A0A7G7G6I6</accession>
<dbReference type="RefSeq" id="WP_185273548.1">
    <property type="nucleotide sequence ID" value="NZ_CP055156.1"/>
</dbReference>
<keyword evidence="3" id="KW-1003">Cell membrane</keyword>
<dbReference type="AlphaFoldDB" id="A0A7G7G6I6"/>
<keyword evidence="1 3" id="KW-0456">Lyase</keyword>
<evidence type="ECO:0000256" key="3">
    <source>
        <dbReference type="HAMAP-Rule" id="MF_02071"/>
    </source>
</evidence>
<feature type="chain" id="PRO_5029063709" description="Probable endolytic peptidoglycan transglycosylase RlpA" evidence="5">
    <location>
        <begin position="27"/>
        <end position="133"/>
    </location>
</feature>
<comment type="function">
    <text evidence="3">Lytic transglycosylase with a strong preference for naked glycan strands that lack stem peptides.</text>
</comment>
<sequence>MLFFKFRSWFFALVIACLFSSCVRNATSWKGYTEQGNASYYADKFQGKKMANGQPYRKGKLTAAHKKLPLGTRVKVTNPKNHRSVKVKITDRGPHTRGRILDLSRAAAGRLGIIQAGVAPVKLKVLKPKKSSS</sequence>
<dbReference type="GO" id="GO:0008932">
    <property type="term" value="F:lytic endotransglycosylase activity"/>
    <property type="evidence" value="ECO:0007669"/>
    <property type="project" value="UniProtKB-UniRule"/>
</dbReference>
<dbReference type="NCBIfam" id="TIGR00413">
    <property type="entry name" value="rlpA"/>
    <property type="match status" value="1"/>
</dbReference>
<dbReference type="EMBL" id="CP055156">
    <property type="protein sequence ID" value="QNF32770.1"/>
    <property type="molecule type" value="Genomic_DNA"/>
</dbReference>
<dbReference type="HAMAP" id="MF_02071">
    <property type="entry name" value="RlpA"/>
    <property type="match status" value="1"/>
</dbReference>
<keyword evidence="3" id="KW-0564">Palmitate</keyword>
<evidence type="ECO:0000256" key="1">
    <source>
        <dbReference type="ARBA" id="ARBA00023239"/>
    </source>
</evidence>
<evidence type="ECO:0000256" key="4">
    <source>
        <dbReference type="RuleBase" id="RU003495"/>
    </source>
</evidence>
<dbReference type="SUPFAM" id="SSF50685">
    <property type="entry name" value="Barwin-like endoglucanases"/>
    <property type="match status" value="1"/>
</dbReference>
<dbReference type="GO" id="GO:0071555">
    <property type="term" value="P:cell wall organization"/>
    <property type="evidence" value="ECO:0007669"/>
    <property type="project" value="UniProtKB-KW"/>
</dbReference>
<keyword evidence="3" id="KW-0472">Membrane</keyword>
<dbReference type="EC" id="4.2.2.-" evidence="3"/>
<keyword evidence="8" id="KW-1185">Reference proteome</keyword>
<dbReference type="InterPro" id="IPR012997">
    <property type="entry name" value="RplA"/>
</dbReference>
<dbReference type="PANTHER" id="PTHR34183:SF8">
    <property type="entry name" value="ENDOLYTIC PEPTIDOGLYCAN TRANSGLYCOSYLASE RLPA-RELATED"/>
    <property type="match status" value="1"/>
</dbReference>
<protein>
    <recommendedName>
        <fullName evidence="3">Probable endolytic peptidoglycan transglycosylase RlpA</fullName>
        <ecNumber evidence="3">4.2.2.-</ecNumber>
    </recommendedName>
</protein>
<dbReference type="Pfam" id="PF03330">
    <property type="entry name" value="DPBB_1"/>
    <property type="match status" value="1"/>
</dbReference>
<evidence type="ECO:0000256" key="5">
    <source>
        <dbReference type="SAM" id="SignalP"/>
    </source>
</evidence>
<keyword evidence="3" id="KW-0449">Lipoprotein</keyword>
<dbReference type="GO" id="GO:0000270">
    <property type="term" value="P:peptidoglycan metabolic process"/>
    <property type="evidence" value="ECO:0007669"/>
    <property type="project" value="UniProtKB-UniRule"/>
</dbReference>
<dbReference type="PANTHER" id="PTHR34183">
    <property type="entry name" value="ENDOLYTIC PEPTIDOGLYCAN TRANSGLYCOSYLASE RLPA"/>
    <property type="match status" value="1"/>
</dbReference>
<evidence type="ECO:0000259" key="6">
    <source>
        <dbReference type="Pfam" id="PF03330"/>
    </source>
</evidence>
<evidence type="ECO:0000313" key="8">
    <source>
        <dbReference type="Proteomes" id="UP000515237"/>
    </source>
</evidence>
<name>A0A7G7G6I6_9BACT</name>
<dbReference type="Gene3D" id="2.40.40.10">
    <property type="entry name" value="RlpA-like domain"/>
    <property type="match status" value="1"/>
</dbReference>
<feature type="signal peptide" evidence="5">
    <location>
        <begin position="1"/>
        <end position="26"/>
    </location>
</feature>